<evidence type="ECO:0000313" key="2">
    <source>
        <dbReference type="Proteomes" id="UP001055879"/>
    </source>
</evidence>
<organism evidence="1 2">
    <name type="scientific">Arctium lappa</name>
    <name type="common">Greater burdock</name>
    <name type="synonym">Lappa major</name>
    <dbReference type="NCBI Taxonomy" id="4217"/>
    <lineage>
        <taxon>Eukaryota</taxon>
        <taxon>Viridiplantae</taxon>
        <taxon>Streptophyta</taxon>
        <taxon>Embryophyta</taxon>
        <taxon>Tracheophyta</taxon>
        <taxon>Spermatophyta</taxon>
        <taxon>Magnoliopsida</taxon>
        <taxon>eudicotyledons</taxon>
        <taxon>Gunneridae</taxon>
        <taxon>Pentapetalae</taxon>
        <taxon>asterids</taxon>
        <taxon>campanulids</taxon>
        <taxon>Asterales</taxon>
        <taxon>Asteraceae</taxon>
        <taxon>Carduoideae</taxon>
        <taxon>Cardueae</taxon>
        <taxon>Arctiinae</taxon>
        <taxon>Arctium</taxon>
    </lineage>
</organism>
<reference evidence="2" key="1">
    <citation type="journal article" date="2022" name="Mol. Ecol. Resour.">
        <title>The genomes of chicory, endive, great burdock and yacon provide insights into Asteraceae palaeo-polyploidization history and plant inulin production.</title>
        <authorList>
            <person name="Fan W."/>
            <person name="Wang S."/>
            <person name="Wang H."/>
            <person name="Wang A."/>
            <person name="Jiang F."/>
            <person name="Liu H."/>
            <person name="Zhao H."/>
            <person name="Xu D."/>
            <person name="Zhang Y."/>
        </authorList>
    </citation>
    <scope>NUCLEOTIDE SEQUENCE [LARGE SCALE GENOMIC DNA]</scope>
    <source>
        <strain evidence="2">cv. Niubang</strain>
    </source>
</reference>
<sequence>MATQGDSSSDIPPPPCSGIFMPHISITTPLSSTSLITTSTPLHPSPLLSSTLNAPLPSLTLLASDVASPIVPPLICSIAGYSSSISQATSGDYDTLVTTLQHYPLELTFDDLRPKLLLQEQRIKSMVDRDDSPSHHAFVAVQSKGTSGSFNFMQQGTSKGRGKRRNYHERGRGQRYGGQQGTAPYSSYSEPTNSSNRFQNGNNSSSGILGSSPTSDTCGLCWYPGHQDAYCPHRFNPSFHKFPYCDLVQSSPSVSSTSCDTTPLVFVPGWSPTVIGSPILPLSATLPTPSVSLAVF</sequence>
<comment type="caution">
    <text evidence="1">The sequence shown here is derived from an EMBL/GenBank/DDBJ whole genome shotgun (WGS) entry which is preliminary data.</text>
</comment>
<gene>
    <name evidence="1" type="ORF">L6452_32442</name>
</gene>
<dbReference type="EMBL" id="CM042057">
    <property type="protein sequence ID" value="KAI3692622.1"/>
    <property type="molecule type" value="Genomic_DNA"/>
</dbReference>
<protein>
    <submittedName>
        <fullName evidence="1">Uncharacterized protein</fullName>
    </submittedName>
</protein>
<dbReference type="Proteomes" id="UP001055879">
    <property type="component" value="Linkage Group LG11"/>
</dbReference>
<accession>A0ACB8Z4Z9</accession>
<proteinExistence type="predicted"/>
<keyword evidence="2" id="KW-1185">Reference proteome</keyword>
<reference evidence="1 2" key="2">
    <citation type="journal article" date="2022" name="Mol. Ecol. Resour.">
        <title>The genomes of chicory, endive, great burdock and yacon provide insights into Asteraceae paleo-polyploidization history and plant inulin production.</title>
        <authorList>
            <person name="Fan W."/>
            <person name="Wang S."/>
            <person name="Wang H."/>
            <person name="Wang A."/>
            <person name="Jiang F."/>
            <person name="Liu H."/>
            <person name="Zhao H."/>
            <person name="Xu D."/>
            <person name="Zhang Y."/>
        </authorList>
    </citation>
    <scope>NUCLEOTIDE SEQUENCE [LARGE SCALE GENOMIC DNA]</scope>
    <source>
        <strain evidence="2">cv. Niubang</strain>
    </source>
</reference>
<evidence type="ECO:0000313" key="1">
    <source>
        <dbReference type="EMBL" id="KAI3692622.1"/>
    </source>
</evidence>
<name>A0ACB8Z4Z9_ARCLA</name>